<dbReference type="RefSeq" id="WP_193741575.1">
    <property type="nucleotide sequence ID" value="NZ_CP138934.1"/>
</dbReference>
<accession>A0A0A1ZI55</accession>
<dbReference type="EMBL" id="JNAH01000001">
    <property type="protein sequence ID" value="KGF89075.1"/>
    <property type="molecule type" value="Genomic_DNA"/>
</dbReference>
<protein>
    <submittedName>
        <fullName evidence="1">Uncharacterized protein</fullName>
    </submittedName>
</protein>
<comment type="caution">
    <text evidence="1">The sequence shown here is derived from an EMBL/GenBank/DDBJ whole genome shotgun (WGS) entry which is preliminary data.</text>
</comment>
<evidence type="ECO:0000313" key="2">
    <source>
        <dbReference type="Proteomes" id="UP000030598"/>
    </source>
</evidence>
<gene>
    <name evidence="1" type="ORF">EU91_0021</name>
</gene>
<dbReference type="Proteomes" id="UP000030598">
    <property type="component" value="Unassembled WGS sequence"/>
</dbReference>
<sequence>MDYLKKSLKKFNIKSDYEEVDTKIASGWYVEPLEGSIKKKKYKTKEVEFKISKKS</sequence>
<organism evidence="1 2">
    <name type="scientific">Prochlorococcus marinus str. GP2</name>
    <dbReference type="NCBI Taxonomy" id="59925"/>
    <lineage>
        <taxon>Bacteria</taxon>
        <taxon>Bacillati</taxon>
        <taxon>Cyanobacteriota</taxon>
        <taxon>Cyanophyceae</taxon>
        <taxon>Synechococcales</taxon>
        <taxon>Prochlorococcaceae</taxon>
        <taxon>Prochlorococcus</taxon>
    </lineage>
</organism>
<evidence type="ECO:0000313" key="1">
    <source>
        <dbReference type="EMBL" id="KGF89075.1"/>
    </source>
</evidence>
<dbReference type="AlphaFoldDB" id="A0A0A1ZI55"/>
<proteinExistence type="predicted"/>
<reference evidence="2" key="1">
    <citation type="journal article" date="2014" name="Sci. Data">
        <title>Genomes of diverse isolates of the marine cyanobacterium Prochlorococcus.</title>
        <authorList>
            <person name="Biller S."/>
            <person name="Berube P."/>
            <person name="Thompson J."/>
            <person name="Kelly L."/>
            <person name="Roggensack S."/>
            <person name="Awad L."/>
            <person name="Roache-Johnson K."/>
            <person name="Ding H."/>
            <person name="Giovannoni S.J."/>
            <person name="Moore L.R."/>
            <person name="Chisholm S.W."/>
        </authorList>
    </citation>
    <scope>NUCLEOTIDE SEQUENCE [LARGE SCALE GENOMIC DNA]</scope>
    <source>
        <strain evidence="2">GP2</strain>
    </source>
</reference>
<name>A0A0A1ZI55_PROMR</name>